<dbReference type="Pfam" id="PF04082">
    <property type="entry name" value="Fungal_trans"/>
    <property type="match status" value="1"/>
</dbReference>
<dbReference type="GO" id="GO:0008270">
    <property type="term" value="F:zinc ion binding"/>
    <property type="evidence" value="ECO:0007669"/>
    <property type="project" value="InterPro"/>
</dbReference>
<keyword evidence="10" id="KW-1185">Reference proteome</keyword>
<dbReference type="Proteomes" id="UP000182658">
    <property type="component" value="Unassembled WGS sequence"/>
</dbReference>
<dbReference type="PANTHER" id="PTHR31779:SF5">
    <property type="entry name" value="ZN(II)2CYS6 TRANSCRIPTION FACTOR (EUROFUNG)"/>
    <property type="match status" value="1"/>
</dbReference>
<evidence type="ECO:0000256" key="6">
    <source>
        <dbReference type="ARBA" id="ARBA00023242"/>
    </source>
</evidence>
<dbReference type="OrthoDB" id="9986881at2759"/>
<dbReference type="CDD" id="cd12148">
    <property type="entry name" value="fungal_TF_MHR"/>
    <property type="match status" value="1"/>
</dbReference>
<feature type="compositionally biased region" description="Low complexity" evidence="7">
    <location>
        <begin position="64"/>
        <end position="81"/>
    </location>
</feature>
<dbReference type="PANTHER" id="PTHR31779">
    <property type="entry name" value="2-NITROPROPANE DIOXYGENASE FAMILY, PUTATIVE (AFU_ORTHOLOGUE AFUA_2G17430)-RELATED"/>
    <property type="match status" value="1"/>
</dbReference>
<sequence length="559" mass="61981">MSDPPKRKRSRVACDPCRNLKRKCDGAAPCTPCLRFEYDCTYQQTATRRKRTHPEPDAAPSPASPSVARPSVVHPSAVAATPPGPVSSLEANSGPAFVRRLALAIDPNNAPRMHMFAWNVFLGARDAVYTPESTHQPVTDIISQREMEALTDAYFQKFDFVYGFIDRRDLERHIGTRWQNSSANSTQYDAVLCGVAAIGSLFSNLQPTATEHRLVQSARALLQQSLTQIPTTSIVTAWVLRTSYLKLTGTPHEAWMASCTTMHMVEAAGLHCEPRTDSVLPLPSHDVDPELRRRIFGVAQHLNIWMSYDLGRSRVSLHKATTLLPSPRPGRDITVELLELLPYSAMLDPERASTAAELESALLSVLDRTHTAPPSQMAQCNLVLCICRRLQSFNISLSGSSYHDKLLTQIRSGIRAAETLLEARMPWHHMANVPFSVICVLLAMDTLSSLAQLPDAMQSLSRIAQTYSTEATREALETASLLIYLYQKRKEKCTARLNEVLRLYPVRNVTEAGGADATRSQASEDMGWLNDLVAEIPNLQDFDVDQFLNLGSVFDGNVI</sequence>
<dbReference type="PROSITE" id="PS50048">
    <property type="entry name" value="ZN2_CY6_FUNGAL_2"/>
    <property type="match status" value="1"/>
</dbReference>
<reference evidence="9 10" key="1">
    <citation type="submission" date="2016-10" db="EMBL/GenBank/DDBJ databases">
        <title>Draft genome sequence of Coniochaeta ligniaria NRRL30616, a lignocellulolytic fungus for bioabatement of inhibitors in plant biomass hydrolysates.</title>
        <authorList>
            <consortium name="DOE Joint Genome Institute"/>
            <person name="Jimenez D.J."/>
            <person name="Hector R.E."/>
            <person name="Riley R."/>
            <person name="Sun H."/>
            <person name="Grigoriev I.V."/>
            <person name="Van Elsas J.D."/>
            <person name="Nichols N.N."/>
        </authorList>
    </citation>
    <scope>NUCLEOTIDE SEQUENCE [LARGE SCALE GENOMIC DNA]</scope>
    <source>
        <strain evidence="9 10">NRRL 30616</strain>
    </source>
</reference>
<feature type="domain" description="Zn(2)-C6 fungal-type" evidence="8">
    <location>
        <begin position="13"/>
        <end position="42"/>
    </location>
</feature>
<dbReference type="GO" id="GO:0009410">
    <property type="term" value="P:response to xenobiotic stimulus"/>
    <property type="evidence" value="ECO:0007669"/>
    <property type="project" value="TreeGrafter"/>
</dbReference>
<evidence type="ECO:0000259" key="8">
    <source>
        <dbReference type="PROSITE" id="PS50048"/>
    </source>
</evidence>
<dbReference type="FunCoup" id="A0A1J7IHJ0">
    <property type="interactions" value="163"/>
</dbReference>
<keyword evidence="4" id="KW-0238">DNA-binding</keyword>
<evidence type="ECO:0000256" key="2">
    <source>
        <dbReference type="ARBA" id="ARBA00022833"/>
    </source>
</evidence>
<dbReference type="EMBL" id="KV875100">
    <property type="protein sequence ID" value="OIW26926.1"/>
    <property type="molecule type" value="Genomic_DNA"/>
</dbReference>
<dbReference type="InterPro" id="IPR036864">
    <property type="entry name" value="Zn2-C6_fun-type_DNA-bd_sf"/>
</dbReference>
<dbReference type="InParanoid" id="A0A1J7IHJ0"/>
<dbReference type="SMART" id="SM00066">
    <property type="entry name" value="GAL4"/>
    <property type="match status" value="1"/>
</dbReference>
<keyword evidence="6" id="KW-0539">Nucleus</keyword>
<organism evidence="9 10">
    <name type="scientific">Coniochaeta ligniaria NRRL 30616</name>
    <dbReference type="NCBI Taxonomy" id="1408157"/>
    <lineage>
        <taxon>Eukaryota</taxon>
        <taxon>Fungi</taxon>
        <taxon>Dikarya</taxon>
        <taxon>Ascomycota</taxon>
        <taxon>Pezizomycotina</taxon>
        <taxon>Sordariomycetes</taxon>
        <taxon>Sordariomycetidae</taxon>
        <taxon>Coniochaetales</taxon>
        <taxon>Coniochaetaceae</taxon>
        <taxon>Coniochaeta</taxon>
    </lineage>
</organism>
<keyword evidence="5" id="KW-0804">Transcription</keyword>
<keyword evidence="1" id="KW-0479">Metal-binding</keyword>
<dbReference type="InterPro" id="IPR007219">
    <property type="entry name" value="XnlR_reg_dom"/>
</dbReference>
<feature type="region of interest" description="Disordered" evidence="7">
    <location>
        <begin position="45"/>
        <end position="87"/>
    </location>
</feature>
<dbReference type="PROSITE" id="PS00463">
    <property type="entry name" value="ZN2_CY6_FUNGAL_1"/>
    <property type="match status" value="1"/>
</dbReference>
<gene>
    <name evidence="9" type="ORF">CONLIGDRAFT_635152</name>
</gene>
<evidence type="ECO:0000256" key="5">
    <source>
        <dbReference type="ARBA" id="ARBA00023163"/>
    </source>
</evidence>
<evidence type="ECO:0000256" key="1">
    <source>
        <dbReference type="ARBA" id="ARBA00022723"/>
    </source>
</evidence>
<name>A0A1J7IHJ0_9PEZI</name>
<evidence type="ECO:0000256" key="3">
    <source>
        <dbReference type="ARBA" id="ARBA00023015"/>
    </source>
</evidence>
<dbReference type="CDD" id="cd00067">
    <property type="entry name" value="GAL4"/>
    <property type="match status" value="1"/>
</dbReference>
<evidence type="ECO:0000256" key="7">
    <source>
        <dbReference type="SAM" id="MobiDB-lite"/>
    </source>
</evidence>
<dbReference type="Gene3D" id="4.10.240.10">
    <property type="entry name" value="Zn(2)-C6 fungal-type DNA-binding domain"/>
    <property type="match status" value="1"/>
</dbReference>
<dbReference type="SUPFAM" id="SSF57701">
    <property type="entry name" value="Zn2/Cys6 DNA-binding domain"/>
    <property type="match status" value="1"/>
</dbReference>
<dbReference type="AlphaFoldDB" id="A0A1J7IHJ0"/>
<dbReference type="GO" id="GO:0006351">
    <property type="term" value="P:DNA-templated transcription"/>
    <property type="evidence" value="ECO:0007669"/>
    <property type="project" value="InterPro"/>
</dbReference>
<dbReference type="GO" id="GO:0000981">
    <property type="term" value="F:DNA-binding transcription factor activity, RNA polymerase II-specific"/>
    <property type="evidence" value="ECO:0007669"/>
    <property type="project" value="InterPro"/>
</dbReference>
<evidence type="ECO:0000256" key="4">
    <source>
        <dbReference type="ARBA" id="ARBA00023125"/>
    </source>
</evidence>
<protein>
    <recommendedName>
        <fullName evidence="8">Zn(2)-C6 fungal-type domain-containing protein</fullName>
    </recommendedName>
</protein>
<proteinExistence type="predicted"/>
<keyword evidence="3" id="KW-0805">Transcription regulation</keyword>
<keyword evidence="2" id="KW-0862">Zinc</keyword>
<evidence type="ECO:0000313" key="10">
    <source>
        <dbReference type="Proteomes" id="UP000182658"/>
    </source>
</evidence>
<dbReference type="InterPro" id="IPR001138">
    <property type="entry name" value="Zn2Cys6_DnaBD"/>
</dbReference>
<accession>A0A1J7IHJ0</accession>
<dbReference type="InterPro" id="IPR052478">
    <property type="entry name" value="Metabolite_Synth_Reg"/>
</dbReference>
<dbReference type="GO" id="GO:0003677">
    <property type="term" value="F:DNA binding"/>
    <property type="evidence" value="ECO:0007669"/>
    <property type="project" value="UniProtKB-KW"/>
</dbReference>
<dbReference type="Pfam" id="PF00172">
    <property type="entry name" value="Zn_clus"/>
    <property type="match status" value="1"/>
</dbReference>
<evidence type="ECO:0000313" key="9">
    <source>
        <dbReference type="EMBL" id="OIW26926.1"/>
    </source>
</evidence>